<sequence length="133" mass="15660">MTLQEAKIADRILKDIQVTNKYKKVGRNPVLKKDYIDSKEGENYQFREDEYFSLFTSDKLIVKTEIRPTGDFDYFLTDKGSSFILFKGGYTKMVKERFKKERREKVKYRFDIAKDIVLILLSAGALIISYFIS</sequence>
<dbReference type="EMBL" id="JBHTIV010000005">
    <property type="protein sequence ID" value="MFD0931503.1"/>
    <property type="molecule type" value="Genomic_DNA"/>
</dbReference>
<keyword evidence="1" id="KW-0472">Membrane</keyword>
<gene>
    <name evidence="2" type="ORF">ACFQ0R_02715</name>
</gene>
<protein>
    <submittedName>
        <fullName evidence="2">Uncharacterized protein</fullName>
    </submittedName>
</protein>
<reference evidence="3" key="1">
    <citation type="journal article" date="2019" name="Int. J. Syst. Evol. Microbiol.">
        <title>The Global Catalogue of Microorganisms (GCM) 10K type strain sequencing project: providing services to taxonomists for standard genome sequencing and annotation.</title>
        <authorList>
            <consortium name="The Broad Institute Genomics Platform"/>
            <consortium name="The Broad Institute Genome Sequencing Center for Infectious Disease"/>
            <person name="Wu L."/>
            <person name="Ma J."/>
        </authorList>
    </citation>
    <scope>NUCLEOTIDE SEQUENCE [LARGE SCALE GENOMIC DNA]</scope>
    <source>
        <strain evidence="3">CCUG 56752</strain>
    </source>
</reference>
<evidence type="ECO:0000313" key="3">
    <source>
        <dbReference type="Proteomes" id="UP001597049"/>
    </source>
</evidence>
<evidence type="ECO:0000313" key="2">
    <source>
        <dbReference type="EMBL" id="MFD0931503.1"/>
    </source>
</evidence>
<name>A0ABW3GM65_9FLAO</name>
<dbReference type="Proteomes" id="UP001597049">
    <property type="component" value="Unassembled WGS sequence"/>
</dbReference>
<feature type="transmembrane region" description="Helical" evidence="1">
    <location>
        <begin position="112"/>
        <end position="132"/>
    </location>
</feature>
<keyword evidence="1" id="KW-0812">Transmembrane</keyword>
<keyword evidence="1" id="KW-1133">Transmembrane helix</keyword>
<organism evidence="2 3">
    <name type="scientific">Psychroflexus salinarum</name>
    <dbReference type="NCBI Taxonomy" id="546024"/>
    <lineage>
        <taxon>Bacteria</taxon>
        <taxon>Pseudomonadati</taxon>
        <taxon>Bacteroidota</taxon>
        <taxon>Flavobacteriia</taxon>
        <taxon>Flavobacteriales</taxon>
        <taxon>Flavobacteriaceae</taxon>
        <taxon>Psychroflexus</taxon>
    </lineage>
</organism>
<dbReference type="RefSeq" id="WP_379656837.1">
    <property type="nucleotide sequence ID" value="NZ_JBHTIV010000005.1"/>
</dbReference>
<accession>A0ABW3GM65</accession>
<keyword evidence="3" id="KW-1185">Reference proteome</keyword>
<evidence type="ECO:0000256" key="1">
    <source>
        <dbReference type="SAM" id="Phobius"/>
    </source>
</evidence>
<proteinExistence type="predicted"/>
<comment type="caution">
    <text evidence="2">The sequence shown here is derived from an EMBL/GenBank/DDBJ whole genome shotgun (WGS) entry which is preliminary data.</text>
</comment>